<dbReference type="EMBL" id="JARJCW010000149">
    <property type="protein sequence ID" value="KAJ7190470.1"/>
    <property type="molecule type" value="Genomic_DNA"/>
</dbReference>
<dbReference type="Proteomes" id="UP001219525">
    <property type="component" value="Unassembled WGS sequence"/>
</dbReference>
<name>A0AAD6UMH6_9AGAR</name>
<sequence>MSRPGSGSPFPLSFTISMPSKRLPVQELCDTIVDLLCYDRYNLGKMACASSSFAPRAQSHLFRKLILPLTGIYGKDKSVVITQRLVNTMKSSPHLIPMVEILSFELAEPPALDLLASIPWQRVHQLHLPVESHASGFNPESVKTLISLPSVRHVQLAYGWGTQYHRHEVFGLLSHLNPGVEVLELKHIAVKCSPSNPSYSRSIPEARDDPIPPPPHSRAVVPRLCRLMLMQTGGDFLCEPACPLDLSVLHELKAYWLGRADVLFSTVSPTVCKLTVGEVDGLEHFSINLLHNITDIHCDGFGTYSRLHHLFDHVAPDNRITNIYITTLSDRIEWNEKPDKWDDFVVVAGDLETAVLARLPVLQKVSIKVKIHHLFFDQKRQELQTKAEDAFSRLVKQNMLEVSFEAVYQYY</sequence>
<comment type="caution">
    <text evidence="1">The sequence shown here is derived from an EMBL/GenBank/DDBJ whole genome shotgun (WGS) entry which is preliminary data.</text>
</comment>
<protein>
    <submittedName>
        <fullName evidence="1">Uncharacterized protein</fullName>
    </submittedName>
</protein>
<evidence type="ECO:0000313" key="1">
    <source>
        <dbReference type="EMBL" id="KAJ7190470.1"/>
    </source>
</evidence>
<dbReference type="AlphaFoldDB" id="A0AAD6UMH6"/>
<evidence type="ECO:0000313" key="2">
    <source>
        <dbReference type="Proteomes" id="UP001219525"/>
    </source>
</evidence>
<reference evidence="1" key="1">
    <citation type="submission" date="2023-03" db="EMBL/GenBank/DDBJ databases">
        <title>Massive genome expansion in bonnet fungi (Mycena s.s.) driven by repeated elements and novel gene families across ecological guilds.</title>
        <authorList>
            <consortium name="Lawrence Berkeley National Laboratory"/>
            <person name="Harder C.B."/>
            <person name="Miyauchi S."/>
            <person name="Viragh M."/>
            <person name="Kuo A."/>
            <person name="Thoen E."/>
            <person name="Andreopoulos B."/>
            <person name="Lu D."/>
            <person name="Skrede I."/>
            <person name="Drula E."/>
            <person name="Henrissat B."/>
            <person name="Morin E."/>
            <person name="Kohler A."/>
            <person name="Barry K."/>
            <person name="LaButti K."/>
            <person name="Morin E."/>
            <person name="Salamov A."/>
            <person name="Lipzen A."/>
            <person name="Mereny Z."/>
            <person name="Hegedus B."/>
            <person name="Baldrian P."/>
            <person name="Stursova M."/>
            <person name="Weitz H."/>
            <person name="Taylor A."/>
            <person name="Grigoriev I.V."/>
            <person name="Nagy L.G."/>
            <person name="Martin F."/>
            <person name="Kauserud H."/>
        </authorList>
    </citation>
    <scope>NUCLEOTIDE SEQUENCE</scope>
    <source>
        <strain evidence="1">9144</strain>
    </source>
</reference>
<proteinExistence type="predicted"/>
<organism evidence="1 2">
    <name type="scientific">Mycena pura</name>
    <dbReference type="NCBI Taxonomy" id="153505"/>
    <lineage>
        <taxon>Eukaryota</taxon>
        <taxon>Fungi</taxon>
        <taxon>Dikarya</taxon>
        <taxon>Basidiomycota</taxon>
        <taxon>Agaricomycotina</taxon>
        <taxon>Agaricomycetes</taxon>
        <taxon>Agaricomycetidae</taxon>
        <taxon>Agaricales</taxon>
        <taxon>Marasmiineae</taxon>
        <taxon>Mycenaceae</taxon>
        <taxon>Mycena</taxon>
    </lineage>
</organism>
<gene>
    <name evidence="1" type="ORF">GGX14DRAFT_604249</name>
</gene>
<keyword evidence="2" id="KW-1185">Reference proteome</keyword>
<accession>A0AAD6UMH6</accession>